<evidence type="ECO:0000256" key="4">
    <source>
        <dbReference type="ARBA" id="ARBA00011738"/>
    </source>
</evidence>
<dbReference type="InterPro" id="IPR029026">
    <property type="entry name" value="tRNA_m1G_MTases_N"/>
</dbReference>
<accession>T0ZLE9</accession>
<reference evidence="12" key="1">
    <citation type="submission" date="2013-08" db="EMBL/GenBank/DDBJ databases">
        <authorList>
            <person name="Mendez C."/>
            <person name="Richter M."/>
            <person name="Ferrer M."/>
            <person name="Sanchez J."/>
        </authorList>
    </citation>
    <scope>NUCLEOTIDE SEQUENCE</scope>
</reference>
<evidence type="ECO:0000313" key="12">
    <source>
        <dbReference type="EMBL" id="EQD45307.1"/>
    </source>
</evidence>
<evidence type="ECO:0000256" key="10">
    <source>
        <dbReference type="ARBA" id="ARBA00029826"/>
    </source>
</evidence>
<dbReference type="GO" id="GO:0005737">
    <property type="term" value="C:cytoplasm"/>
    <property type="evidence" value="ECO:0007669"/>
    <property type="project" value="UniProtKB-SubCell"/>
</dbReference>
<dbReference type="SUPFAM" id="SSF75217">
    <property type="entry name" value="alpha/beta knot"/>
    <property type="match status" value="1"/>
</dbReference>
<proteinExistence type="inferred from homology"/>
<organism evidence="12">
    <name type="scientific">mine drainage metagenome</name>
    <dbReference type="NCBI Taxonomy" id="410659"/>
    <lineage>
        <taxon>unclassified sequences</taxon>
        <taxon>metagenomes</taxon>
        <taxon>ecological metagenomes</taxon>
    </lineage>
</organism>
<dbReference type="PANTHER" id="PTHR42197:SF1">
    <property type="entry name" value="TRNA (CYTIDINE(56)-2'-O)-METHYLTRANSFERASE"/>
    <property type="match status" value="1"/>
</dbReference>
<evidence type="ECO:0000256" key="9">
    <source>
        <dbReference type="ARBA" id="ARBA00022694"/>
    </source>
</evidence>
<reference evidence="12" key="2">
    <citation type="journal article" date="2014" name="ISME J.">
        <title>Microbial stratification in low pH oxic and suboxic macroscopic growths along an acid mine drainage.</title>
        <authorList>
            <person name="Mendez-Garcia C."/>
            <person name="Mesa V."/>
            <person name="Sprenger R.R."/>
            <person name="Richter M."/>
            <person name="Diez M.S."/>
            <person name="Solano J."/>
            <person name="Bargiela R."/>
            <person name="Golyshina O.V."/>
            <person name="Manteca A."/>
            <person name="Ramos J.L."/>
            <person name="Gallego J.R."/>
            <person name="Llorente I."/>
            <person name="Martins Dos Santos V.A."/>
            <person name="Jensen O.N."/>
            <person name="Pelaez A.I."/>
            <person name="Sanchez J."/>
            <person name="Ferrer M."/>
        </authorList>
    </citation>
    <scope>NUCLEOTIDE SEQUENCE</scope>
</reference>
<dbReference type="InterPro" id="IPR002845">
    <property type="entry name" value="tRNA_mtfrase_aTrm56"/>
</dbReference>
<dbReference type="EC" id="2.1.1.206" evidence="5"/>
<evidence type="ECO:0000256" key="2">
    <source>
        <dbReference type="ARBA" id="ARBA00004496"/>
    </source>
</evidence>
<dbReference type="GO" id="GO:0106059">
    <property type="term" value="F:tRNA (cytidine(56)-2'-O)-methyltransferase activity"/>
    <property type="evidence" value="ECO:0007669"/>
    <property type="project" value="UniProtKB-EC"/>
</dbReference>
<dbReference type="EMBL" id="AUZY01008621">
    <property type="protein sequence ID" value="EQD45307.1"/>
    <property type="molecule type" value="Genomic_DNA"/>
</dbReference>
<evidence type="ECO:0000256" key="3">
    <source>
        <dbReference type="ARBA" id="ARBA00010324"/>
    </source>
</evidence>
<comment type="subcellular location">
    <subcellularLocation>
        <location evidence="2">Cytoplasm</location>
    </subcellularLocation>
</comment>
<dbReference type="GO" id="GO:0002128">
    <property type="term" value="P:tRNA nucleoside ribose methylation"/>
    <property type="evidence" value="ECO:0007669"/>
    <property type="project" value="InterPro"/>
</dbReference>
<comment type="subunit">
    <text evidence="4">Homodimer.</text>
</comment>
<evidence type="ECO:0000256" key="1">
    <source>
        <dbReference type="ARBA" id="ARBA00003959"/>
    </source>
</evidence>
<gene>
    <name evidence="12" type="ORF">B1B_13104</name>
</gene>
<dbReference type="Gene3D" id="3.40.1280.10">
    <property type="match status" value="1"/>
</dbReference>
<evidence type="ECO:0000256" key="11">
    <source>
        <dbReference type="ARBA" id="ARBA00047792"/>
    </source>
</evidence>
<sequence length="141" mass="15483">MYLHPPDPELAARLAGVSERWGGAFAIDGVEHWREFVRAWDGAVVHLTMYGIPIDRAAPRIRRHSRVLIVVGGAKVPPQLYRLASYNVAVGHQPHSEVAALAIALDRLLGAPPPRSFRGAKHRIVPSARGKKVLPAKRTRA</sequence>
<dbReference type="Pfam" id="PF01994">
    <property type="entry name" value="Trm56"/>
    <property type="match status" value="1"/>
</dbReference>
<dbReference type="AlphaFoldDB" id="T0ZLE9"/>
<keyword evidence="7" id="KW-0963">Cytoplasm</keyword>
<name>T0ZLE9_9ZZZZ</name>
<evidence type="ECO:0000256" key="5">
    <source>
        <dbReference type="ARBA" id="ARBA00012624"/>
    </source>
</evidence>
<keyword evidence="8" id="KW-0808">Transferase</keyword>
<comment type="function">
    <text evidence="1">Specifically catalyzes the AdoMet-dependent 2'-O-ribose methylation of cytidine at position 56 in tRNAs.</text>
</comment>
<keyword evidence="12" id="KW-0489">Methyltransferase</keyword>
<evidence type="ECO:0000256" key="8">
    <source>
        <dbReference type="ARBA" id="ARBA00022679"/>
    </source>
</evidence>
<evidence type="ECO:0000256" key="6">
    <source>
        <dbReference type="ARBA" id="ARBA00013709"/>
    </source>
</evidence>
<comment type="catalytic activity">
    <reaction evidence="11">
        <text>cytidine(56) in tRNA + S-adenosyl-L-methionine = 2'-O-methylcytidine(56) in tRNA + S-adenosyl-L-homocysteine + H(+)</text>
        <dbReference type="Rhea" id="RHEA:42968"/>
        <dbReference type="Rhea" id="RHEA-COMP:10308"/>
        <dbReference type="Rhea" id="RHEA-COMP:10309"/>
        <dbReference type="ChEBI" id="CHEBI:15378"/>
        <dbReference type="ChEBI" id="CHEBI:57856"/>
        <dbReference type="ChEBI" id="CHEBI:59789"/>
        <dbReference type="ChEBI" id="CHEBI:74495"/>
        <dbReference type="ChEBI" id="CHEBI:82748"/>
        <dbReference type="EC" id="2.1.1.206"/>
    </reaction>
</comment>
<protein>
    <recommendedName>
        <fullName evidence="6">tRNA (cytidine(56)-2'-O)-methyltransferase</fullName>
        <ecNumber evidence="5">2.1.1.206</ecNumber>
    </recommendedName>
    <alternativeName>
        <fullName evidence="10">tRNA ribose 2'-O-methyltransferase aTrm56</fullName>
    </alternativeName>
</protein>
<evidence type="ECO:0000256" key="7">
    <source>
        <dbReference type="ARBA" id="ARBA00022490"/>
    </source>
</evidence>
<keyword evidence="9" id="KW-0819">tRNA processing</keyword>
<dbReference type="PANTHER" id="PTHR42197">
    <property type="entry name" value="TRNA (CYTIDINE(56)-2'-O)-METHYLTRANSFERASE"/>
    <property type="match status" value="1"/>
</dbReference>
<comment type="caution">
    <text evidence="12">The sequence shown here is derived from an EMBL/GenBank/DDBJ whole genome shotgun (WGS) entry which is preliminary data.</text>
</comment>
<comment type="similarity">
    <text evidence="3">Belongs to the aTrm56 family.</text>
</comment>
<dbReference type="InterPro" id="IPR029028">
    <property type="entry name" value="Alpha/beta_knot_MTases"/>
</dbReference>